<protein>
    <recommendedName>
        <fullName evidence="9">Small ribosomal subunit protein uS4m</fullName>
    </recommendedName>
</protein>
<comment type="caution">
    <text evidence="13">The sequence shown here is derived from an EMBL/GenBank/DDBJ whole genome shotgun (WGS) entry which is preliminary data.</text>
</comment>
<dbReference type="PROSITE" id="PS00632">
    <property type="entry name" value="RIBOSOMAL_S4"/>
    <property type="match status" value="1"/>
</dbReference>
<keyword evidence="3 10" id="KW-0699">rRNA-binding</keyword>
<dbReference type="Gene3D" id="3.10.290.10">
    <property type="entry name" value="RNA-binding S4 domain"/>
    <property type="match status" value="1"/>
</dbReference>
<gene>
    <name evidence="13" type="ORF">EYC84_003831</name>
</gene>
<evidence type="ECO:0000256" key="4">
    <source>
        <dbReference type="ARBA" id="ARBA00022884"/>
    </source>
</evidence>
<proteinExistence type="inferred from homology"/>
<keyword evidence="14" id="KW-1185">Reference proteome</keyword>
<sequence length="458" mass="52454">MRSRFHQLKKVKIRQTWNKIINLYNLSRFKPRAENGTFFQQKWKAKSASRAYHGEQIREGQWTRMFRPRAKAVIPMDHRYLAEHDGSELAAGRGSGLERPINPKQVSFNKNQIPYMSMVYAPIERRLDTAIFRALFASSTRQARQFVVHGKVKVNGKKMPYPGYLLNPGDMFQVDIERVLFATGAPKTKDQIKSGRGLRRSLRAMNDQKAKNAAAKKEKEAAAAAAIEGDQLRMEFRTLQEHADVLLTDSKNSPSGKRKTALRKLKREIRAVLSQFNRKSIADLTSTLNSYTTKLAQSEDLETLAQEAPAVINAEDTPDYQKKLKLAIQRARENPIDESKPYMTPWQPRPYMSAFAFIPRYLEVNQKICSAVYLRHPVARPGLSEVPSPFPMESIIFLFTYLPTYRHRTQIGRSQTKIQKFPLNQVNLFYLFIFVYSLTGQCNAIQSNAIESSISSSK</sequence>
<dbReference type="InterPro" id="IPR036986">
    <property type="entry name" value="S4_RNA-bd_sf"/>
</dbReference>
<feature type="coiled-coil region" evidence="11">
    <location>
        <begin position="198"/>
        <end position="225"/>
    </location>
</feature>
<dbReference type="GO" id="GO:0042274">
    <property type="term" value="P:ribosomal small subunit biogenesis"/>
    <property type="evidence" value="ECO:0007669"/>
    <property type="project" value="TreeGrafter"/>
</dbReference>
<evidence type="ECO:0000256" key="9">
    <source>
        <dbReference type="ARBA" id="ARBA00071419"/>
    </source>
</evidence>
<evidence type="ECO:0000256" key="11">
    <source>
        <dbReference type="SAM" id="Coils"/>
    </source>
</evidence>
<dbReference type="GO" id="GO:0005763">
    <property type="term" value="C:mitochondrial small ribosomal subunit"/>
    <property type="evidence" value="ECO:0007669"/>
    <property type="project" value="TreeGrafter"/>
</dbReference>
<keyword evidence="7" id="KW-0687">Ribonucleoprotein</keyword>
<comment type="function">
    <text evidence="8">Component of the mitochondrial ribosome (mitoribosome), a dedicated translation machinery responsible for the synthesis of mitochondrial genome-encoded proteins, including at least some of the essential transmembrane subunits of the mitochondrial respiratory chain. The mitoribosomes are attached to the mitochondrial inner membrane and translation products are cotranslationally integrated into the membrane.</text>
</comment>
<evidence type="ECO:0000256" key="7">
    <source>
        <dbReference type="ARBA" id="ARBA00023274"/>
    </source>
</evidence>
<dbReference type="CDD" id="cd00165">
    <property type="entry name" value="S4"/>
    <property type="match status" value="1"/>
</dbReference>
<evidence type="ECO:0000313" key="13">
    <source>
        <dbReference type="EMBL" id="KAA8573346.1"/>
    </source>
</evidence>
<dbReference type="SUPFAM" id="SSF55174">
    <property type="entry name" value="Alpha-L RNA-binding motif"/>
    <property type="match status" value="1"/>
</dbReference>
<evidence type="ECO:0000313" key="14">
    <source>
        <dbReference type="Proteomes" id="UP000322873"/>
    </source>
</evidence>
<evidence type="ECO:0000256" key="6">
    <source>
        <dbReference type="ARBA" id="ARBA00023128"/>
    </source>
</evidence>
<name>A0A5M9JZP4_MONFR</name>
<keyword evidence="4 10" id="KW-0694">RNA-binding</keyword>
<comment type="subcellular location">
    <subcellularLocation>
        <location evidence="1">Mitochondrion</location>
    </subcellularLocation>
</comment>
<dbReference type="VEuPathDB" id="FungiDB:MFRU_053g00170"/>
<evidence type="ECO:0000256" key="10">
    <source>
        <dbReference type="PROSITE-ProRule" id="PRU00182"/>
    </source>
</evidence>
<dbReference type="SMART" id="SM00363">
    <property type="entry name" value="S4"/>
    <property type="match status" value="1"/>
</dbReference>
<keyword evidence="11" id="KW-0175">Coiled coil</keyword>
<evidence type="ECO:0000256" key="3">
    <source>
        <dbReference type="ARBA" id="ARBA00022730"/>
    </source>
</evidence>
<dbReference type="InterPro" id="IPR022801">
    <property type="entry name" value="Ribosomal_uS4"/>
</dbReference>
<evidence type="ECO:0000256" key="5">
    <source>
        <dbReference type="ARBA" id="ARBA00022980"/>
    </source>
</evidence>
<dbReference type="PANTHER" id="PTHR11831">
    <property type="entry name" value="30S 40S RIBOSOMAL PROTEIN"/>
    <property type="match status" value="1"/>
</dbReference>
<reference evidence="13 14" key="1">
    <citation type="submission" date="2019-06" db="EMBL/GenBank/DDBJ databases">
        <title>Genome Sequence of the Brown Rot Fungal Pathogen Monilinia fructicola.</title>
        <authorList>
            <person name="De Miccolis Angelini R.M."/>
            <person name="Landi L."/>
            <person name="Abate D."/>
            <person name="Pollastro S."/>
            <person name="Romanazzi G."/>
            <person name="Faretra F."/>
        </authorList>
    </citation>
    <scope>NUCLEOTIDE SEQUENCE [LARGE SCALE GENOMIC DNA]</scope>
    <source>
        <strain evidence="13 14">Mfrc123</strain>
    </source>
</reference>
<dbReference type="InterPro" id="IPR002942">
    <property type="entry name" value="S4_RNA-bd"/>
</dbReference>
<dbReference type="GO" id="GO:0019843">
    <property type="term" value="F:rRNA binding"/>
    <property type="evidence" value="ECO:0007669"/>
    <property type="project" value="UniProtKB-KW"/>
</dbReference>
<evidence type="ECO:0000256" key="1">
    <source>
        <dbReference type="ARBA" id="ARBA00004173"/>
    </source>
</evidence>
<comment type="similarity">
    <text evidence="2">Belongs to the universal ribosomal protein uS4 family.</text>
</comment>
<evidence type="ECO:0000259" key="12">
    <source>
        <dbReference type="SMART" id="SM00363"/>
    </source>
</evidence>
<feature type="domain" description="RNA-binding S4" evidence="12">
    <location>
        <begin position="125"/>
        <end position="185"/>
    </location>
</feature>
<dbReference type="FunFam" id="3.10.290.10:FF:000025">
    <property type="entry name" value="30S ribosomal subunit S4"/>
    <property type="match status" value="1"/>
</dbReference>
<organism evidence="13 14">
    <name type="scientific">Monilinia fructicola</name>
    <name type="common">Brown rot fungus</name>
    <name type="synonym">Ciboria fructicola</name>
    <dbReference type="NCBI Taxonomy" id="38448"/>
    <lineage>
        <taxon>Eukaryota</taxon>
        <taxon>Fungi</taxon>
        <taxon>Dikarya</taxon>
        <taxon>Ascomycota</taxon>
        <taxon>Pezizomycotina</taxon>
        <taxon>Leotiomycetes</taxon>
        <taxon>Helotiales</taxon>
        <taxon>Sclerotiniaceae</taxon>
        <taxon>Monilinia</taxon>
    </lineage>
</organism>
<dbReference type="PANTHER" id="PTHR11831:SF4">
    <property type="entry name" value="SMALL RIBOSOMAL SUBUNIT PROTEIN US4M"/>
    <property type="match status" value="1"/>
</dbReference>
<dbReference type="EMBL" id="VICG01000004">
    <property type="protein sequence ID" value="KAA8573346.1"/>
    <property type="molecule type" value="Genomic_DNA"/>
</dbReference>
<evidence type="ECO:0000256" key="2">
    <source>
        <dbReference type="ARBA" id="ARBA00007465"/>
    </source>
</evidence>
<keyword evidence="5" id="KW-0689">Ribosomal protein</keyword>
<dbReference type="PROSITE" id="PS50889">
    <property type="entry name" value="S4"/>
    <property type="match status" value="1"/>
</dbReference>
<evidence type="ECO:0000256" key="8">
    <source>
        <dbReference type="ARBA" id="ARBA00037226"/>
    </source>
</evidence>
<accession>A0A5M9JZP4</accession>
<keyword evidence="6" id="KW-0496">Mitochondrion</keyword>
<dbReference type="GO" id="GO:0003735">
    <property type="term" value="F:structural constituent of ribosome"/>
    <property type="evidence" value="ECO:0007669"/>
    <property type="project" value="TreeGrafter"/>
</dbReference>
<dbReference type="Pfam" id="PF01479">
    <property type="entry name" value="S4"/>
    <property type="match status" value="1"/>
</dbReference>
<dbReference type="AlphaFoldDB" id="A0A5M9JZP4"/>
<dbReference type="InterPro" id="IPR018079">
    <property type="entry name" value="Ribosomal_uS4_CS"/>
</dbReference>
<dbReference type="Proteomes" id="UP000322873">
    <property type="component" value="Unassembled WGS sequence"/>
</dbReference>